<evidence type="ECO:0000256" key="2">
    <source>
        <dbReference type="SAM" id="Phobius"/>
    </source>
</evidence>
<dbReference type="GO" id="GO:0005886">
    <property type="term" value="C:plasma membrane"/>
    <property type="evidence" value="ECO:0007669"/>
    <property type="project" value="TreeGrafter"/>
</dbReference>
<dbReference type="Pfam" id="PF05050">
    <property type="entry name" value="Methyltransf_21"/>
    <property type="match status" value="1"/>
</dbReference>
<dbReference type="GO" id="GO:0016197">
    <property type="term" value="P:endosomal transport"/>
    <property type="evidence" value="ECO:0007669"/>
    <property type="project" value="TreeGrafter"/>
</dbReference>
<evidence type="ECO:0000313" key="5">
    <source>
        <dbReference type="Proteomes" id="UP000183832"/>
    </source>
</evidence>
<protein>
    <submittedName>
        <fullName evidence="4">CLUMA_CG006490, isoform A</fullName>
    </submittedName>
</protein>
<keyword evidence="2" id="KW-1133">Transmembrane helix</keyword>
<dbReference type="STRING" id="568069.A0A1J1HYM8"/>
<keyword evidence="5" id="KW-1185">Reference proteome</keyword>
<dbReference type="GO" id="GO:0006888">
    <property type="term" value="P:endoplasmic reticulum to Golgi vesicle-mediated transport"/>
    <property type="evidence" value="ECO:0007669"/>
    <property type="project" value="TreeGrafter"/>
</dbReference>
<keyword evidence="2" id="KW-0472">Membrane</keyword>
<dbReference type="PANTHER" id="PTHR34009:SF2">
    <property type="entry name" value="PROTEIN STAR"/>
    <property type="match status" value="1"/>
</dbReference>
<reference evidence="4 5" key="1">
    <citation type="submission" date="2015-04" db="EMBL/GenBank/DDBJ databases">
        <authorList>
            <person name="Syromyatnikov M.Y."/>
            <person name="Popov V.N."/>
        </authorList>
    </citation>
    <scope>NUCLEOTIDE SEQUENCE [LARGE SCALE GENOMIC DNA]</scope>
</reference>
<accession>A0A1J1HYM8</accession>
<gene>
    <name evidence="4" type="primary">putative Protein Star</name>
    <name evidence="4" type="ORF">CLUMA_CG006490</name>
</gene>
<evidence type="ECO:0000256" key="1">
    <source>
        <dbReference type="SAM" id="MobiDB-lite"/>
    </source>
</evidence>
<dbReference type="Proteomes" id="UP000183832">
    <property type="component" value="Unassembled WGS sequence"/>
</dbReference>
<organism evidence="4 5">
    <name type="scientific">Clunio marinus</name>
    <dbReference type="NCBI Taxonomy" id="568069"/>
    <lineage>
        <taxon>Eukaryota</taxon>
        <taxon>Metazoa</taxon>
        <taxon>Ecdysozoa</taxon>
        <taxon>Arthropoda</taxon>
        <taxon>Hexapoda</taxon>
        <taxon>Insecta</taxon>
        <taxon>Pterygota</taxon>
        <taxon>Neoptera</taxon>
        <taxon>Endopterygota</taxon>
        <taxon>Diptera</taxon>
        <taxon>Nematocera</taxon>
        <taxon>Chironomoidea</taxon>
        <taxon>Chironomidae</taxon>
        <taxon>Clunio</taxon>
    </lineage>
</organism>
<evidence type="ECO:0000313" key="4">
    <source>
        <dbReference type="EMBL" id="CRK93059.1"/>
    </source>
</evidence>
<keyword evidence="2" id="KW-0812">Transmembrane</keyword>
<dbReference type="AlphaFoldDB" id="A0A1J1HYM8"/>
<dbReference type="GO" id="GO:0031902">
    <property type="term" value="C:late endosome membrane"/>
    <property type="evidence" value="ECO:0007669"/>
    <property type="project" value="TreeGrafter"/>
</dbReference>
<dbReference type="InterPro" id="IPR053202">
    <property type="entry name" value="EGF_Rcpt_Signaling_Reg"/>
</dbReference>
<evidence type="ECO:0000259" key="3">
    <source>
        <dbReference type="Pfam" id="PF05050"/>
    </source>
</evidence>
<feature type="transmembrane region" description="Helical" evidence="2">
    <location>
        <begin position="72"/>
        <end position="93"/>
    </location>
</feature>
<dbReference type="GO" id="GO:0005789">
    <property type="term" value="C:endoplasmic reticulum membrane"/>
    <property type="evidence" value="ECO:0007669"/>
    <property type="project" value="TreeGrafter"/>
</dbReference>
<dbReference type="EMBL" id="CVRI01000036">
    <property type="protein sequence ID" value="CRK93059.1"/>
    <property type="molecule type" value="Genomic_DNA"/>
</dbReference>
<dbReference type="PANTHER" id="PTHR34009">
    <property type="entry name" value="PROTEIN STAR"/>
    <property type="match status" value="1"/>
</dbReference>
<sequence length="360" mass="41892">MEKDVNTNNPAAVEDVEKTRLPMKHPKATITSTVPIVIKIEPPKDVGKQKNDNNRHEDNDTKNTLKSRFCQLLPVLLFLVTFATVLSLLIIYMDPSTEYRHQQFRQNLTHDYDMVNTPQDNKELVWFVKEVLMKKYPMPNLQKLPMDEFNYNTSNEAAPSMAKMIGEDLFDSKKSGFYFQSLTGSNAPMMPAPWLTQSLNWGGCVVEPDPRKYFSYRKLYAQRDTIKIVHASLSPQKYPKEVTLHYEEDESEVKVETMADEPERIKCFPLYTILLALNRTHVDLLSLGCQGQELEILQTIPWDHITVDVISIHLIHFSHKIDYPLYTSELIKYLEDMSYQLVWNHEKNFVFKKIISSKQV</sequence>
<dbReference type="GO" id="GO:0005794">
    <property type="term" value="C:Golgi apparatus"/>
    <property type="evidence" value="ECO:0007669"/>
    <property type="project" value="TreeGrafter"/>
</dbReference>
<feature type="domain" description="Methyltransferase FkbM" evidence="3">
    <location>
        <begin position="198"/>
        <end position="341"/>
    </location>
</feature>
<dbReference type="InterPro" id="IPR006342">
    <property type="entry name" value="FkbM_mtfrase"/>
</dbReference>
<feature type="region of interest" description="Disordered" evidence="1">
    <location>
        <begin position="41"/>
        <end position="61"/>
    </location>
</feature>
<proteinExistence type="predicted"/>
<dbReference type="OrthoDB" id="6357215at2759"/>
<name>A0A1J1HYM8_9DIPT</name>